<evidence type="ECO:0000313" key="1">
    <source>
        <dbReference type="EMBL" id="EKX98773.1"/>
    </source>
</evidence>
<dbReference type="EMBL" id="AMEP01000108">
    <property type="protein sequence ID" value="EKX98773.1"/>
    <property type="molecule type" value="Genomic_DNA"/>
</dbReference>
<accession>L1N5K1</accession>
<dbReference type="Proteomes" id="UP000010433">
    <property type="component" value="Unassembled WGS sequence"/>
</dbReference>
<sequence length="74" mass="8813">MQTPYIEQKASNAVHLSLYWNMLSFSFTTIEFSLDKAFEWLCSTPLPLERGEREGITYTELVYEKERMRGDYSY</sequence>
<organism evidence="1 2">
    <name type="scientific">Hoylesella saccharolytica F0055</name>
    <dbReference type="NCBI Taxonomy" id="1127699"/>
    <lineage>
        <taxon>Bacteria</taxon>
        <taxon>Pseudomonadati</taxon>
        <taxon>Bacteroidota</taxon>
        <taxon>Bacteroidia</taxon>
        <taxon>Bacteroidales</taxon>
        <taxon>Prevotellaceae</taxon>
        <taxon>Hoylesella</taxon>
    </lineage>
</organism>
<reference evidence="1 2" key="1">
    <citation type="submission" date="2012-05" db="EMBL/GenBank/DDBJ databases">
        <authorList>
            <person name="Weinstock G."/>
            <person name="Sodergren E."/>
            <person name="Lobos E.A."/>
            <person name="Fulton L."/>
            <person name="Fulton R."/>
            <person name="Courtney L."/>
            <person name="Fronick C."/>
            <person name="O'Laughlin M."/>
            <person name="Godfrey J."/>
            <person name="Wilson R.M."/>
            <person name="Miner T."/>
            <person name="Farmer C."/>
            <person name="Delehaunty K."/>
            <person name="Cordes M."/>
            <person name="Minx P."/>
            <person name="Tomlinson C."/>
            <person name="Chen J."/>
            <person name="Wollam A."/>
            <person name="Pepin K.H."/>
            <person name="Bhonagiri V."/>
            <person name="Zhang X."/>
            <person name="Suruliraj S."/>
            <person name="Warren W."/>
            <person name="Mitreva M."/>
            <person name="Mardis E.R."/>
            <person name="Wilson R.K."/>
        </authorList>
    </citation>
    <scope>NUCLEOTIDE SEQUENCE [LARGE SCALE GENOMIC DNA]</scope>
    <source>
        <strain evidence="1 2">F0055</strain>
    </source>
</reference>
<gene>
    <name evidence="1" type="ORF">HMPREF9151_01893</name>
</gene>
<dbReference type="AlphaFoldDB" id="L1N5K1"/>
<dbReference type="HOGENOM" id="CLU_2900489_0_0_10"/>
<name>L1N5K1_9BACT</name>
<keyword evidence="2" id="KW-1185">Reference proteome</keyword>
<evidence type="ECO:0000313" key="2">
    <source>
        <dbReference type="Proteomes" id="UP000010433"/>
    </source>
</evidence>
<protein>
    <submittedName>
        <fullName evidence="1">Uncharacterized protein</fullName>
    </submittedName>
</protein>
<comment type="caution">
    <text evidence="1">The sequence shown here is derived from an EMBL/GenBank/DDBJ whole genome shotgun (WGS) entry which is preliminary data.</text>
</comment>
<proteinExistence type="predicted"/>